<accession>A0A1H4TQX9</accession>
<dbReference type="SUPFAM" id="SSF50621">
    <property type="entry name" value="Alanine racemase C-terminal domain-like"/>
    <property type="match status" value="1"/>
</dbReference>
<dbReference type="GO" id="GO:0009089">
    <property type="term" value="P:lysine biosynthetic process via diaminopimelate"/>
    <property type="evidence" value="ECO:0007669"/>
    <property type="project" value="TreeGrafter"/>
</dbReference>
<dbReference type="Pfam" id="PF02784">
    <property type="entry name" value="Orn_Arg_deC_N"/>
    <property type="match status" value="1"/>
</dbReference>
<evidence type="ECO:0000313" key="5">
    <source>
        <dbReference type="EMBL" id="SEC58893.1"/>
    </source>
</evidence>
<evidence type="ECO:0000259" key="4">
    <source>
        <dbReference type="Pfam" id="PF02784"/>
    </source>
</evidence>
<dbReference type="InterPro" id="IPR029066">
    <property type="entry name" value="PLP-binding_barrel"/>
</dbReference>
<dbReference type="InterPro" id="IPR022657">
    <property type="entry name" value="De-COase2_CS"/>
</dbReference>
<keyword evidence="2 3" id="KW-0663">Pyridoxal phosphate</keyword>
<evidence type="ECO:0000256" key="3">
    <source>
        <dbReference type="PIRSR" id="PIRSR600183-50"/>
    </source>
</evidence>
<dbReference type="PANTHER" id="PTHR43727:SF2">
    <property type="entry name" value="GROUP IV DECARBOXYLASE"/>
    <property type="match status" value="1"/>
</dbReference>
<dbReference type="CDD" id="cd06839">
    <property type="entry name" value="PLPDE_III_Btrk_like"/>
    <property type="match status" value="1"/>
</dbReference>
<gene>
    <name evidence="5" type="ORF">SAMN04489727_4310</name>
</gene>
<feature type="domain" description="Orn/DAP/Arg decarboxylase 2 N-terminal" evidence="4">
    <location>
        <begin position="46"/>
        <end position="292"/>
    </location>
</feature>
<protein>
    <submittedName>
        <fullName evidence="5">Diaminopimelate decarboxylase</fullName>
    </submittedName>
</protein>
<dbReference type="PANTHER" id="PTHR43727">
    <property type="entry name" value="DIAMINOPIMELATE DECARBOXYLASE"/>
    <property type="match status" value="1"/>
</dbReference>
<dbReference type="NCBIfam" id="TIGR03099">
    <property type="entry name" value="dCO2ase_PEP1"/>
    <property type="match status" value="1"/>
</dbReference>
<evidence type="ECO:0000256" key="1">
    <source>
        <dbReference type="ARBA" id="ARBA00001933"/>
    </source>
</evidence>
<dbReference type="PROSITE" id="PS00879">
    <property type="entry name" value="ODR_DC_2_2"/>
    <property type="match status" value="1"/>
</dbReference>
<dbReference type="InterPro" id="IPR009006">
    <property type="entry name" value="Ala_racemase/Decarboxylase_C"/>
</dbReference>
<evidence type="ECO:0000313" key="6">
    <source>
        <dbReference type="Proteomes" id="UP000199622"/>
    </source>
</evidence>
<organism evidence="5 6">
    <name type="scientific">Amycolatopsis tolypomycina</name>
    <dbReference type="NCBI Taxonomy" id="208445"/>
    <lineage>
        <taxon>Bacteria</taxon>
        <taxon>Bacillati</taxon>
        <taxon>Actinomycetota</taxon>
        <taxon>Actinomycetes</taxon>
        <taxon>Pseudonocardiales</taxon>
        <taxon>Pseudonocardiaceae</taxon>
        <taxon>Amycolatopsis</taxon>
    </lineage>
</organism>
<proteinExistence type="predicted"/>
<name>A0A1H4TQX9_9PSEU</name>
<dbReference type="GO" id="GO:0008836">
    <property type="term" value="F:diaminopimelate decarboxylase activity"/>
    <property type="evidence" value="ECO:0007669"/>
    <property type="project" value="TreeGrafter"/>
</dbReference>
<dbReference type="InterPro" id="IPR022644">
    <property type="entry name" value="De-COase2_N"/>
</dbReference>
<dbReference type="OrthoDB" id="9802241at2"/>
<dbReference type="Gene3D" id="2.40.37.10">
    <property type="entry name" value="Lyase, Ornithine Decarboxylase, Chain A, domain 1"/>
    <property type="match status" value="1"/>
</dbReference>
<keyword evidence="6" id="KW-1185">Reference proteome</keyword>
<dbReference type="SUPFAM" id="SSF51419">
    <property type="entry name" value="PLP-binding barrel"/>
    <property type="match status" value="1"/>
</dbReference>
<reference evidence="6" key="1">
    <citation type="submission" date="2016-10" db="EMBL/GenBank/DDBJ databases">
        <authorList>
            <person name="Varghese N."/>
            <person name="Submissions S."/>
        </authorList>
    </citation>
    <scope>NUCLEOTIDE SEQUENCE [LARGE SCALE GENOMIC DNA]</scope>
    <source>
        <strain evidence="6">DSM 44544</strain>
    </source>
</reference>
<dbReference type="InterPro" id="IPR017530">
    <property type="entry name" value="DCO2ase_PEP1"/>
</dbReference>
<comment type="cofactor">
    <cofactor evidence="1 3">
        <name>pyridoxal 5'-phosphate</name>
        <dbReference type="ChEBI" id="CHEBI:597326"/>
    </cofactor>
</comment>
<dbReference type="PRINTS" id="PR01179">
    <property type="entry name" value="ODADCRBXLASE"/>
</dbReference>
<dbReference type="STRING" id="208445.SAMN04489727_4310"/>
<dbReference type="Gene3D" id="3.20.20.10">
    <property type="entry name" value="Alanine racemase"/>
    <property type="match status" value="1"/>
</dbReference>
<feature type="modified residue" description="N6-(pyridoxal phosphate)lysine" evidence="3">
    <location>
        <position position="68"/>
    </location>
</feature>
<evidence type="ECO:0000256" key="2">
    <source>
        <dbReference type="ARBA" id="ARBA00022898"/>
    </source>
</evidence>
<dbReference type="Proteomes" id="UP000199622">
    <property type="component" value="Unassembled WGS sequence"/>
</dbReference>
<dbReference type="RefSeq" id="WP_091310084.1">
    <property type="nucleotide sequence ID" value="NZ_FNSO01000004.1"/>
</dbReference>
<dbReference type="InterPro" id="IPR000183">
    <property type="entry name" value="Orn/DAP/Arg_de-COase"/>
</dbReference>
<feature type="active site" description="Proton donor" evidence="3">
    <location>
        <position position="360"/>
    </location>
</feature>
<dbReference type="EMBL" id="FNSO01000004">
    <property type="protein sequence ID" value="SEC58893.1"/>
    <property type="molecule type" value="Genomic_DNA"/>
</dbReference>
<dbReference type="AlphaFoldDB" id="A0A1H4TQX9"/>
<sequence>MANTTEAAAAPYRRAGGVLTVGGVPVDRLAARVGTTPFFAYDRSLVTTRVERVRAALPDGVELSYAVKANPMPALLHHLSGLVDGLDVASAGELRQALDTTVPPERISFAGPGKTAAELARAVAAGVTVELESTTELARVRDAGDRLGLTPRVALRVNPDFAVRGSGMRLGGGPQQFGIDAERVPAVLADVGAAGLDFQGFHVFAGSQNLRAESLCEAQRATVDLVLQLAEAAPGPVRSVNLGGGFGIPYTARDTALDLDEVGENLAKLLDVSLRPALPEARVVIELGRYLVGEAGVYLTRVVDRKVSRGTTFLVVDGGLHHQLAASGNFGQAIRRNYPLALASAPGGPEETVTVVGCLCTPLDLLGDRVSLPGAGIGDLIAIFQAGAYGLTASPTAFLGHPAPPEVLV</sequence>